<dbReference type="Proteomes" id="UP001497623">
    <property type="component" value="Unassembled WGS sequence"/>
</dbReference>
<accession>A0AAV2R2P6</accession>
<protein>
    <recommendedName>
        <fullName evidence="5">Protein sleepless</fullName>
    </recommendedName>
</protein>
<evidence type="ECO:0000313" key="4">
    <source>
        <dbReference type="Proteomes" id="UP001497623"/>
    </source>
</evidence>
<evidence type="ECO:0008006" key="5">
    <source>
        <dbReference type="Google" id="ProtNLM"/>
    </source>
</evidence>
<proteinExistence type="predicted"/>
<dbReference type="AlphaFoldDB" id="A0AAV2R2P6"/>
<organism evidence="3 4">
    <name type="scientific">Meganyctiphanes norvegica</name>
    <name type="common">Northern krill</name>
    <name type="synonym">Thysanopoda norvegica</name>
    <dbReference type="NCBI Taxonomy" id="48144"/>
    <lineage>
        <taxon>Eukaryota</taxon>
        <taxon>Metazoa</taxon>
        <taxon>Ecdysozoa</taxon>
        <taxon>Arthropoda</taxon>
        <taxon>Crustacea</taxon>
        <taxon>Multicrustacea</taxon>
        <taxon>Malacostraca</taxon>
        <taxon>Eumalacostraca</taxon>
        <taxon>Eucarida</taxon>
        <taxon>Euphausiacea</taxon>
        <taxon>Euphausiidae</taxon>
        <taxon>Meganyctiphanes</taxon>
    </lineage>
</organism>
<feature type="transmembrane region" description="Helical" evidence="1">
    <location>
        <begin position="128"/>
        <end position="146"/>
    </location>
</feature>
<evidence type="ECO:0000313" key="3">
    <source>
        <dbReference type="EMBL" id="CAL4105940.1"/>
    </source>
</evidence>
<feature type="signal peptide" evidence="2">
    <location>
        <begin position="1"/>
        <end position="21"/>
    </location>
</feature>
<gene>
    <name evidence="3" type="ORF">MNOR_LOCUS18214</name>
</gene>
<keyword evidence="1" id="KW-0812">Transmembrane</keyword>
<keyword evidence="4" id="KW-1185">Reference proteome</keyword>
<reference evidence="3 4" key="1">
    <citation type="submission" date="2024-05" db="EMBL/GenBank/DDBJ databases">
        <authorList>
            <person name="Wallberg A."/>
        </authorList>
    </citation>
    <scope>NUCLEOTIDE SEQUENCE [LARGE SCALE GENOMIC DNA]</scope>
</reference>
<keyword evidence="1" id="KW-1133">Transmembrane helix</keyword>
<sequence length="164" mass="18189">MDHLLLIFCLSTVIGLQACSATHLWCYYCDNNPDKKSYDPACSEDNYRGDSIDSWNEACYTSVHYDGSHRVIRYLTNNPEKDGACFDSGFAITCYCISSKDSNDTAPCNGSLCDHCKFPNKALTSQPSLMNIFIFCFVLLNLYGILKLSSNMKELGALVSGGKI</sequence>
<comment type="caution">
    <text evidence="3">The sequence shown here is derived from an EMBL/GenBank/DDBJ whole genome shotgun (WGS) entry which is preliminary data.</text>
</comment>
<keyword evidence="1" id="KW-0472">Membrane</keyword>
<evidence type="ECO:0000256" key="2">
    <source>
        <dbReference type="SAM" id="SignalP"/>
    </source>
</evidence>
<name>A0AAV2R2P6_MEGNR</name>
<dbReference type="EMBL" id="CAXKWB010012912">
    <property type="protein sequence ID" value="CAL4105940.1"/>
    <property type="molecule type" value="Genomic_DNA"/>
</dbReference>
<feature type="chain" id="PRO_5043651716" description="Protein sleepless" evidence="2">
    <location>
        <begin position="22"/>
        <end position="164"/>
    </location>
</feature>
<keyword evidence="2" id="KW-0732">Signal</keyword>
<evidence type="ECO:0000256" key="1">
    <source>
        <dbReference type="SAM" id="Phobius"/>
    </source>
</evidence>